<accession>A0ABS3UKL4</accession>
<evidence type="ECO:0000313" key="1">
    <source>
        <dbReference type="EMBL" id="MBO3739281.1"/>
    </source>
</evidence>
<reference evidence="1 2" key="1">
    <citation type="submission" date="2021-03" db="EMBL/GenBank/DDBJ databases">
        <title>Actinoplanes flavus sp. nov., a novel actinomycete isolated from Coconut Palm rhizosphere soil.</title>
        <authorList>
            <person name="Luo X."/>
        </authorList>
    </citation>
    <scope>NUCLEOTIDE SEQUENCE [LARGE SCALE GENOMIC DNA]</scope>
    <source>
        <strain evidence="1 2">NEAU-H7</strain>
    </source>
</reference>
<gene>
    <name evidence="1" type="ORF">J5X75_17300</name>
</gene>
<dbReference type="EMBL" id="JAGFNS010000010">
    <property type="protein sequence ID" value="MBO3739281.1"/>
    <property type="molecule type" value="Genomic_DNA"/>
</dbReference>
<proteinExistence type="predicted"/>
<comment type="caution">
    <text evidence="1">The sequence shown here is derived from an EMBL/GenBank/DDBJ whole genome shotgun (WGS) entry which is preliminary data.</text>
</comment>
<sequence>MSGAAGRFGLEAGSLKTEDVRSTAWPATGATIELAGDLEVDVTSGVDECF</sequence>
<dbReference type="Proteomes" id="UP000679690">
    <property type="component" value="Unassembled WGS sequence"/>
</dbReference>
<dbReference type="RefSeq" id="WP_208468430.1">
    <property type="nucleotide sequence ID" value="NZ_JAGFNS010000010.1"/>
</dbReference>
<protein>
    <submittedName>
        <fullName evidence="1">Uncharacterized protein</fullName>
    </submittedName>
</protein>
<evidence type="ECO:0000313" key="2">
    <source>
        <dbReference type="Proteomes" id="UP000679690"/>
    </source>
</evidence>
<keyword evidence="2" id="KW-1185">Reference proteome</keyword>
<name>A0ABS3UKL4_9ACTN</name>
<organism evidence="1 2">
    <name type="scientific">Actinoplanes flavus</name>
    <dbReference type="NCBI Taxonomy" id="2820290"/>
    <lineage>
        <taxon>Bacteria</taxon>
        <taxon>Bacillati</taxon>
        <taxon>Actinomycetota</taxon>
        <taxon>Actinomycetes</taxon>
        <taxon>Micromonosporales</taxon>
        <taxon>Micromonosporaceae</taxon>
        <taxon>Actinoplanes</taxon>
    </lineage>
</organism>